<dbReference type="InterPro" id="IPR027417">
    <property type="entry name" value="P-loop_NTPase"/>
</dbReference>
<accession>A0A518CHJ9</accession>
<dbReference type="PANTHER" id="PTHR43582:SF5">
    <property type="entry name" value="ABC TRANSPORTER"/>
    <property type="match status" value="1"/>
</dbReference>
<organism evidence="4 5">
    <name type="scientific">Polystyrenella longa</name>
    <dbReference type="NCBI Taxonomy" id="2528007"/>
    <lineage>
        <taxon>Bacteria</taxon>
        <taxon>Pseudomonadati</taxon>
        <taxon>Planctomycetota</taxon>
        <taxon>Planctomycetia</taxon>
        <taxon>Planctomycetales</taxon>
        <taxon>Planctomycetaceae</taxon>
        <taxon>Polystyrenella</taxon>
    </lineage>
</organism>
<dbReference type="InterPro" id="IPR017871">
    <property type="entry name" value="ABC_transporter-like_CS"/>
</dbReference>
<dbReference type="EMBL" id="CP036281">
    <property type="protein sequence ID" value="QDU78706.1"/>
    <property type="molecule type" value="Genomic_DNA"/>
</dbReference>
<evidence type="ECO:0000313" key="4">
    <source>
        <dbReference type="EMBL" id="QDU78706.1"/>
    </source>
</evidence>
<dbReference type="SMART" id="SM00382">
    <property type="entry name" value="AAA"/>
    <property type="match status" value="1"/>
</dbReference>
<gene>
    <name evidence="4" type="primary">drrA_1</name>
    <name evidence="4" type="ORF">Pla110_04100</name>
</gene>
<sequence length="308" mass="34369">MIEVRELTHFYGSHCALKFVSLTVASGSILGILGPNGSGKTTLFRILSTLYPVQQGEIVLDGTSLVDDPAAIRHKIGVTFQAPSLDPRLTVEENLRYQGYLYGLSGRALRSRIEELMQRLKLSDRLRDRVQSLSGGMQRRVEIAKGLLHDPQILILDEPSTGLDPGARIDLWAYLQRLRDESGMTILVTTHLMEEAERCDQLAILDKGEVAATGSPEHLRRSLGGDCLTIQTEEPQRLQQRIKDDFDLQFQLIGESLRLEAPEGHELLRNLVDAYTTEIQSVSLGKPTLEDVFIARTGHQFWGEVVEG</sequence>
<proteinExistence type="predicted"/>
<keyword evidence="4" id="KW-0378">Hydrolase</keyword>
<dbReference type="InterPro" id="IPR003593">
    <property type="entry name" value="AAA+_ATPase"/>
</dbReference>
<keyword evidence="5" id="KW-1185">Reference proteome</keyword>
<dbReference type="RefSeq" id="WP_144992678.1">
    <property type="nucleotide sequence ID" value="NZ_CP036281.1"/>
</dbReference>
<evidence type="ECO:0000259" key="3">
    <source>
        <dbReference type="PROSITE" id="PS50893"/>
    </source>
</evidence>
<dbReference type="InterPro" id="IPR003439">
    <property type="entry name" value="ABC_transporter-like_ATP-bd"/>
</dbReference>
<keyword evidence="1" id="KW-0547">Nucleotide-binding</keyword>
<dbReference type="Gene3D" id="3.40.50.300">
    <property type="entry name" value="P-loop containing nucleotide triphosphate hydrolases"/>
    <property type="match status" value="1"/>
</dbReference>
<reference evidence="4 5" key="1">
    <citation type="submission" date="2019-02" db="EMBL/GenBank/DDBJ databases">
        <title>Deep-cultivation of Planctomycetes and their phenomic and genomic characterization uncovers novel biology.</title>
        <authorList>
            <person name="Wiegand S."/>
            <person name="Jogler M."/>
            <person name="Boedeker C."/>
            <person name="Pinto D."/>
            <person name="Vollmers J."/>
            <person name="Rivas-Marin E."/>
            <person name="Kohn T."/>
            <person name="Peeters S.H."/>
            <person name="Heuer A."/>
            <person name="Rast P."/>
            <person name="Oberbeckmann S."/>
            <person name="Bunk B."/>
            <person name="Jeske O."/>
            <person name="Meyerdierks A."/>
            <person name="Storesund J.E."/>
            <person name="Kallscheuer N."/>
            <person name="Luecker S."/>
            <person name="Lage O.M."/>
            <person name="Pohl T."/>
            <person name="Merkel B.J."/>
            <person name="Hornburger P."/>
            <person name="Mueller R.-W."/>
            <person name="Bruemmer F."/>
            <person name="Labrenz M."/>
            <person name="Spormann A.M."/>
            <person name="Op den Camp H."/>
            <person name="Overmann J."/>
            <person name="Amann R."/>
            <person name="Jetten M.S.M."/>
            <person name="Mascher T."/>
            <person name="Medema M.H."/>
            <person name="Devos D.P."/>
            <person name="Kaster A.-K."/>
            <person name="Ovreas L."/>
            <person name="Rohde M."/>
            <person name="Galperin M.Y."/>
            <person name="Jogler C."/>
        </authorList>
    </citation>
    <scope>NUCLEOTIDE SEQUENCE [LARGE SCALE GENOMIC DNA]</scope>
    <source>
        <strain evidence="4 5">Pla110</strain>
    </source>
</reference>
<feature type="domain" description="ABC transporter" evidence="3">
    <location>
        <begin position="2"/>
        <end position="232"/>
    </location>
</feature>
<dbReference type="GO" id="GO:0005524">
    <property type="term" value="F:ATP binding"/>
    <property type="evidence" value="ECO:0007669"/>
    <property type="project" value="UniProtKB-KW"/>
</dbReference>
<protein>
    <submittedName>
        <fullName evidence="4">Daunorubicin/doxorubicin resistance ATP-binding protein DrrA</fullName>
        <ecNumber evidence="4">3.6.3.-</ecNumber>
    </submittedName>
</protein>
<dbReference type="Pfam" id="PF00005">
    <property type="entry name" value="ABC_tran"/>
    <property type="match status" value="1"/>
</dbReference>
<keyword evidence="2 4" id="KW-0067">ATP-binding</keyword>
<dbReference type="OrthoDB" id="9804819at2"/>
<name>A0A518CHJ9_9PLAN</name>
<dbReference type="SUPFAM" id="SSF52540">
    <property type="entry name" value="P-loop containing nucleoside triphosphate hydrolases"/>
    <property type="match status" value="1"/>
</dbReference>
<evidence type="ECO:0000313" key="5">
    <source>
        <dbReference type="Proteomes" id="UP000317178"/>
    </source>
</evidence>
<dbReference type="EC" id="3.6.3.-" evidence="4"/>
<dbReference type="PROSITE" id="PS00211">
    <property type="entry name" value="ABC_TRANSPORTER_1"/>
    <property type="match status" value="1"/>
</dbReference>
<dbReference type="AlphaFoldDB" id="A0A518CHJ9"/>
<dbReference type="KEGG" id="plon:Pla110_04100"/>
<dbReference type="GO" id="GO:0016887">
    <property type="term" value="F:ATP hydrolysis activity"/>
    <property type="evidence" value="ECO:0007669"/>
    <property type="project" value="InterPro"/>
</dbReference>
<evidence type="ECO:0000256" key="2">
    <source>
        <dbReference type="ARBA" id="ARBA00022840"/>
    </source>
</evidence>
<dbReference type="Proteomes" id="UP000317178">
    <property type="component" value="Chromosome"/>
</dbReference>
<dbReference type="PANTHER" id="PTHR43582">
    <property type="entry name" value="LINEARMYCIN RESISTANCE ATP-BINDING PROTEIN LNRL"/>
    <property type="match status" value="1"/>
</dbReference>
<evidence type="ECO:0000256" key="1">
    <source>
        <dbReference type="ARBA" id="ARBA00022741"/>
    </source>
</evidence>
<dbReference type="PROSITE" id="PS50893">
    <property type="entry name" value="ABC_TRANSPORTER_2"/>
    <property type="match status" value="1"/>
</dbReference>